<dbReference type="InterPro" id="IPR013563">
    <property type="entry name" value="Oligopep_ABC_C"/>
</dbReference>
<accession>A0A9W6NF73</accession>
<keyword evidence="2" id="KW-0813">Transport</keyword>
<dbReference type="NCBIfam" id="NF007739">
    <property type="entry name" value="PRK10419.1"/>
    <property type="match status" value="2"/>
</dbReference>
<name>A0A9W6NF73_9PSED</name>
<dbReference type="PANTHER" id="PTHR43776">
    <property type="entry name" value="TRANSPORT ATP-BINDING PROTEIN"/>
    <property type="match status" value="1"/>
</dbReference>
<evidence type="ECO:0000256" key="1">
    <source>
        <dbReference type="ARBA" id="ARBA00005417"/>
    </source>
</evidence>
<evidence type="ECO:0000313" key="11">
    <source>
        <dbReference type="Proteomes" id="UP001143328"/>
    </source>
</evidence>
<evidence type="ECO:0000313" key="10">
    <source>
        <dbReference type="EMBL" id="GLK88346.1"/>
    </source>
</evidence>
<sequence length="547" mass="60291">MAKPSNKTADNTAPENLIEVRDLAVEFVTGTSSQCVVHDLNFDIRRGETLALVGESGSGKSVTAHSILRLLPYPLARHPAGSIRYAGHDLLTVNEKKLRHIRGNRIAMIFQEPMTSLNPLHNIEKQINEVLALHKGLSGKAATKRTLELLELVGIPEPHKRLKALPHELSGGQRQRVMIAMALANEPELLIADEPTTALDVTVQLKILELLKDLQARLGMALLLITHDLNLVKRIAHRVCVMQRGVIVEQASCDELFSNPQHPYTQELLGAEPSGKPVANAAGKPVLVVDDLRVWFPIKKGVLRRTVDHVKAVDGINFSLHQGQTLGIVGESGSGKSTLGLAILRLIASQGAICFQGQDLHGLTQHQVRPLRRQMQVVFQDPFGSLSPRMSVCQIIGEGLRIHKMGSEEEQEQAIIDALLEVGLDPETRHRYPHEFSGGQRQRIAIARALVLKPALILLDEPTSALDRTVQRQVVELLRSLQRKYNLTYLFISHDLAVVKALSHHLMVVKHGRVVEQGPAEDIFAAPQHVYTQQLLEAAFLAPATAD</sequence>
<dbReference type="Pfam" id="PF08352">
    <property type="entry name" value="oligo_HPY"/>
    <property type="match status" value="2"/>
</dbReference>
<evidence type="ECO:0000256" key="5">
    <source>
        <dbReference type="ARBA" id="ARBA00038852"/>
    </source>
</evidence>
<dbReference type="GO" id="GO:0015833">
    <property type="term" value="P:peptide transport"/>
    <property type="evidence" value="ECO:0007669"/>
    <property type="project" value="InterPro"/>
</dbReference>
<dbReference type="Proteomes" id="UP001143328">
    <property type="component" value="Unassembled WGS sequence"/>
</dbReference>
<comment type="caution">
    <text evidence="10">The sequence shown here is derived from an EMBL/GenBank/DDBJ whole genome shotgun (WGS) entry which is preliminary data.</text>
</comment>
<reference evidence="10" key="2">
    <citation type="submission" date="2023-01" db="EMBL/GenBank/DDBJ databases">
        <authorList>
            <person name="Sun Q."/>
            <person name="Evtushenko L."/>
        </authorList>
    </citation>
    <scope>NUCLEOTIDE SEQUENCE</scope>
    <source>
        <strain evidence="10">VKM B-2935</strain>
    </source>
</reference>
<dbReference type="PROSITE" id="PS50893">
    <property type="entry name" value="ABC_TRANSPORTER_2"/>
    <property type="match status" value="2"/>
</dbReference>
<dbReference type="FunFam" id="3.40.50.300:FF:000016">
    <property type="entry name" value="Oligopeptide ABC transporter ATP-binding component"/>
    <property type="match status" value="2"/>
</dbReference>
<organism evidence="10 11">
    <name type="scientific">Pseudomonas turukhanskensis</name>
    <dbReference type="NCBI Taxonomy" id="1806536"/>
    <lineage>
        <taxon>Bacteria</taxon>
        <taxon>Pseudomonadati</taxon>
        <taxon>Pseudomonadota</taxon>
        <taxon>Gammaproteobacteria</taxon>
        <taxon>Pseudomonadales</taxon>
        <taxon>Pseudomonadaceae</taxon>
        <taxon>Pseudomonas</taxon>
    </lineage>
</organism>
<dbReference type="InterPro" id="IPR050319">
    <property type="entry name" value="ABC_transp_ATP-bind"/>
</dbReference>
<dbReference type="SUPFAM" id="SSF52540">
    <property type="entry name" value="P-loop containing nucleoside triphosphate hydrolases"/>
    <property type="match status" value="2"/>
</dbReference>
<dbReference type="NCBIfam" id="NF008453">
    <property type="entry name" value="PRK11308.1"/>
    <property type="match status" value="2"/>
</dbReference>
<gene>
    <name evidence="10" type="ORF">GCM10017655_14080</name>
</gene>
<evidence type="ECO:0000256" key="3">
    <source>
        <dbReference type="ARBA" id="ARBA00022741"/>
    </source>
</evidence>
<dbReference type="PANTHER" id="PTHR43776:SF7">
    <property type="entry name" value="D,D-DIPEPTIDE TRANSPORT ATP-BINDING PROTEIN DDPF-RELATED"/>
    <property type="match status" value="1"/>
</dbReference>
<dbReference type="GO" id="GO:0016887">
    <property type="term" value="F:ATP hydrolysis activity"/>
    <property type="evidence" value="ECO:0007669"/>
    <property type="project" value="InterPro"/>
</dbReference>
<reference evidence="10" key="1">
    <citation type="journal article" date="2014" name="Int. J. Syst. Evol. Microbiol.">
        <title>Complete genome sequence of Corynebacterium casei LMG S-19264T (=DSM 44701T), isolated from a smear-ripened cheese.</title>
        <authorList>
            <consortium name="US DOE Joint Genome Institute (JGI-PGF)"/>
            <person name="Walter F."/>
            <person name="Albersmeier A."/>
            <person name="Kalinowski J."/>
            <person name="Ruckert C."/>
        </authorList>
    </citation>
    <scope>NUCLEOTIDE SEQUENCE</scope>
    <source>
        <strain evidence="10">VKM B-2935</strain>
    </source>
</reference>
<dbReference type="Gene3D" id="3.40.50.300">
    <property type="entry name" value="P-loop containing nucleotide triphosphate hydrolases"/>
    <property type="match status" value="2"/>
</dbReference>
<dbReference type="Pfam" id="PF00005">
    <property type="entry name" value="ABC_tran"/>
    <property type="match status" value="2"/>
</dbReference>
<dbReference type="CDD" id="cd03257">
    <property type="entry name" value="ABC_NikE_OppD_transporters"/>
    <property type="match status" value="2"/>
</dbReference>
<dbReference type="EC" id="7.4.2.9" evidence="5"/>
<evidence type="ECO:0000256" key="7">
    <source>
        <dbReference type="ARBA" id="ARBA00058018"/>
    </source>
</evidence>
<evidence type="ECO:0000256" key="6">
    <source>
        <dbReference type="ARBA" id="ARBA00047356"/>
    </source>
</evidence>
<dbReference type="InterPro" id="IPR017871">
    <property type="entry name" value="ABC_transporter-like_CS"/>
</dbReference>
<evidence type="ECO:0000259" key="9">
    <source>
        <dbReference type="PROSITE" id="PS50893"/>
    </source>
</evidence>
<keyword evidence="3" id="KW-0547">Nucleotide-binding</keyword>
<dbReference type="InterPro" id="IPR003593">
    <property type="entry name" value="AAA+_ATPase"/>
</dbReference>
<proteinExistence type="inferred from homology"/>
<comment type="subunit">
    <text evidence="8">The complex is composed of two ATP-binding proteins (DppD and DppF), two transmembrane proteins (DppB and DppC) and a solute-binding protein (DppA1-A5). Five orthologous SBPs (DppA1-A5) are present in P.aeruginosa, which increases the substrate specificity of the DppBCDF transporter.</text>
</comment>
<protein>
    <recommendedName>
        <fullName evidence="5">ABC-type dipeptide transporter</fullName>
        <ecNumber evidence="5">7.4.2.9</ecNumber>
    </recommendedName>
</protein>
<evidence type="ECO:0000256" key="2">
    <source>
        <dbReference type="ARBA" id="ARBA00022448"/>
    </source>
</evidence>
<feature type="domain" description="ABC transporter" evidence="9">
    <location>
        <begin position="298"/>
        <end position="536"/>
    </location>
</feature>
<dbReference type="GO" id="GO:0055085">
    <property type="term" value="P:transmembrane transport"/>
    <property type="evidence" value="ECO:0007669"/>
    <property type="project" value="UniProtKB-ARBA"/>
</dbReference>
<keyword evidence="11" id="KW-1185">Reference proteome</keyword>
<feature type="domain" description="ABC transporter" evidence="9">
    <location>
        <begin position="18"/>
        <end position="269"/>
    </location>
</feature>
<dbReference type="AlphaFoldDB" id="A0A9W6NF73"/>
<dbReference type="EMBL" id="BSFN01000003">
    <property type="protein sequence ID" value="GLK88346.1"/>
    <property type="molecule type" value="Genomic_DNA"/>
</dbReference>
<evidence type="ECO:0000256" key="8">
    <source>
        <dbReference type="ARBA" id="ARBA00065473"/>
    </source>
</evidence>
<comment type="catalytic activity">
    <reaction evidence="6">
        <text>a dipeptide(out) + ATP + H2O = a dipeptide(in) + ADP + phosphate + H(+)</text>
        <dbReference type="Rhea" id="RHEA:23120"/>
        <dbReference type="ChEBI" id="CHEBI:15377"/>
        <dbReference type="ChEBI" id="CHEBI:15378"/>
        <dbReference type="ChEBI" id="CHEBI:30616"/>
        <dbReference type="ChEBI" id="CHEBI:43474"/>
        <dbReference type="ChEBI" id="CHEBI:90799"/>
        <dbReference type="ChEBI" id="CHEBI:456216"/>
        <dbReference type="EC" id="7.4.2.9"/>
    </reaction>
</comment>
<dbReference type="SMART" id="SM00382">
    <property type="entry name" value="AAA"/>
    <property type="match status" value="2"/>
</dbReference>
<dbReference type="InterPro" id="IPR003439">
    <property type="entry name" value="ABC_transporter-like_ATP-bd"/>
</dbReference>
<evidence type="ECO:0000256" key="4">
    <source>
        <dbReference type="ARBA" id="ARBA00022840"/>
    </source>
</evidence>
<dbReference type="RefSeq" id="WP_271194571.1">
    <property type="nucleotide sequence ID" value="NZ_BSFN01000003.1"/>
</dbReference>
<comment type="function">
    <text evidence="7">Part of the ABC transporter DppABCDF involved in the uptake of various di/tripeptides. Is also involved in the uptake of phaseolotoxin, a toxic tripeptide inhibiting the enzyme ornithine carbamoyltransferase. Responsible for energy coupling to the transport system.</text>
</comment>
<dbReference type="PROSITE" id="PS00211">
    <property type="entry name" value="ABC_TRANSPORTER_1"/>
    <property type="match status" value="2"/>
</dbReference>
<dbReference type="GO" id="GO:0005524">
    <property type="term" value="F:ATP binding"/>
    <property type="evidence" value="ECO:0007669"/>
    <property type="project" value="UniProtKB-KW"/>
</dbReference>
<keyword evidence="4 10" id="KW-0067">ATP-binding</keyword>
<dbReference type="InterPro" id="IPR027417">
    <property type="entry name" value="P-loop_NTPase"/>
</dbReference>
<comment type="similarity">
    <text evidence="1">Belongs to the ABC transporter superfamily.</text>
</comment>